<gene>
    <name evidence="2" type="ORF">GCM10010994_31750</name>
</gene>
<dbReference type="RefSeq" id="WP_188610143.1">
    <property type="nucleotide sequence ID" value="NZ_BMGG01000005.1"/>
</dbReference>
<evidence type="ECO:0000313" key="3">
    <source>
        <dbReference type="Proteomes" id="UP000637002"/>
    </source>
</evidence>
<dbReference type="Gene3D" id="1.10.530.10">
    <property type="match status" value="1"/>
</dbReference>
<comment type="caution">
    <text evidence="2">The sequence shown here is derived from an EMBL/GenBank/DDBJ whole genome shotgun (WGS) entry which is preliminary data.</text>
</comment>
<dbReference type="AlphaFoldDB" id="A0A916XGR4"/>
<dbReference type="EMBL" id="BMGG01000005">
    <property type="protein sequence ID" value="GGC70820.1"/>
    <property type="molecule type" value="Genomic_DNA"/>
</dbReference>
<reference evidence="2" key="1">
    <citation type="journal article" date="2014" name="Int. J. Syst. Evol. Microbiol.">
        <title>Complete genome sequence of Corynebacterium casei LMG S-19264T (=DSM 44701T), isolated from a smear-ripened cheese.</title>
        <authorList>
            <consortium name="US DOE Joint Genome Institute (JGI-PGF)"/>
            <person name="Walter F."/>
            <person name="Albersmeier A."/>
            <person name="Kalinowski J."/>
            <person name="Ruckert C."/>
        </authorList>
    </citation>
    <scope>NUCLEOTIDE SEQUENCE</scope>
    <source>
        <strain evidence="2">CGMCC 1.12919</strain>
    </source>
</reference>
<sequence>MADEALRFPVAVVDQFSGPLRAFKQQLNAITPGPGLGRLRQEMTEATRSANELRAGIERGLQPALNAIGVTSLTVGGALAGIAATVRVFSGSTAELARFSAATGVAINAVRTWQEVGARLGIPAEQMRSALGSFSEQFRDLQKGYGQLFNWGMGQNSEIQALFTRMRQAKDAATAFGEAIEFMEKRIPNPAERRKFAEAVFGNGDFAILGARLLGKPIKELMKEAERDLGKLPESAAKNALAFEEALDKMSASLRGLRDAVGSDLLNSLRPMIDQLREWVDLNQGEIKTGVVDSIRAATEWLKGQDWKAIGSDLTTMFGNMKEIAGGVADAFRVIKAAVDEAQAAIDKLVQWTDRLGRALNGGDVKDITPEERQRLIEEQKRQPPKSLFDRMRGFSPISYGGGGGDAAYGSPFEMFRDAVRDGVLEALREFVAGGPGGAGGIQRASLGWAGGGGGALPEMSGGSGFSGGWRRGGPGGQGRREGTDAPIPEEPRGPAPGTTPGSGGLGSNGAPVPPPRPSGLTPGSGVPRIRRSDLSPGQQRSVEAVRGAGARTGDHRLDAIIAAEGTAKYGDPFNETLGYGRYARPPKPLTEMTLREAYQFGREIRRRHGSSSALGAFQIVGQTMRDIAMPGAGLTWDDKFSRENQIKMARAIWKAQGPGAWEGFKRHPRELAKAIRGGSYDVDSAEWPSGGRKSYSGLSRLADEDAAQSGTDSTSFPKAWRKAVDDLAETKTLPKRAAEAGGGGQSATGSVNITLDGFPKGMRARTSMDGLFKEVTVNRPRAMPNADEGD</sequence>
<organism evidence="2 3">
    <name type="scientific">Chelatococcus reniformis</name>
    <dbReference type="NCBI Taxonomy" id="1494448"/>
    <lineage>
        <taxon>Bacteria</taxon>
        <taxon>Pseudomonadati</taxon>
        <taxon>Pseudomonadota</taxon>
        <taxon>Alphaproteobacteria</taxon>
        <taxon>Hyphomicrobiales</taxon>
        <taxon>Chelatococcaceae</taxon>
        <taxon>Chelatococcus</taxon>
    </lineage>
</organism>
<feature type="compositionally biased region" description="Gly residues" evidence="1">
    <location>
        <begin position="456"/>
        <end position="478"/>
    </location>
</feature>
<name>A0A916XGR4_9HYPH</name>
<feature type="region of interest" description="Disordered" evidence="1">
    <location>
        <begin position="456"/>
        <end position="551"/>
    </location>
</feature>
<keyword evidence="3" id="KW-1185">Reference proteome</keyword>
<proteinExistence type="predicted"/>
<accession>A0A916XGR4</accession>
<evidence type="ECO:0000256" key="1">
    <source>
        <dbReference type="SAM" id="MobiDB-lite"/>
    </source>
</evidence>
<reference evidence="2" key="2">
    <citation type="submission" date="2020-09" db="EMBL/GenBank/DDBJ databases">
        <authorList>
            <person name="Sun Q."/>
            <person name="Zhou Y."/>
        </authorList>
    </citation>
    <scope>NUCLEOTIDE SEQUENCE</scope>
    <source>
        <strain evidence="2">CGMCC 1.12919</strain>
    </source>
</reference>
<evidence type="ECO:0000313" key="2">
    <source>
        <dbReference type="EMBL" id="GGC70820.1"/>
    </source>
</evidence>
<protein>
    <recommendedName>
        <fullName evidence="4">Phage tail lysozyme domain-containing protein</fullName>
    </recommendedName>
</protein>
<feature type="region of interest" description="Disordered" evidence="1">
    <location>
        <begin position="733"/>
        <end position="753"/>
    </location>
</feature>
<evidence type="ECO:0008006" key="4">
    <source>
        <dbReference type="Google" id="ProtNLM"/>
    </source>
</evidence>
<dbReference type="Proteomes" id="UP000637002">
    <property type="component" value="Unassembled WGS sequence"/>
</dbReference>